<keyword evidence="5" id="KW-1185">Reference proteome</keyword>
<accession>A0ABQ3FIA1</accession>
<dbReference type="InterPro" id="IPR006076">
    <property type="entry name" value="FAD-dep_OxRdtase"/>
</dbReference>
<evidence type="ECO:0000256" key="1">
    <source>
        <dbReference type="ARBA" id="ARBA00009410"/>
    </source>
</evidence>
<dbReference type="RefSeq" id="WP_229825483.1">
    <property type="nucleotide sequence ID" value="NZ_BMYI01000007.1"/>
</dbReference>
<dbReference type="Proteomes" id="UP000658305">
    <property type="component" value="Unassembled WGS sequence"/>
</dbReference>
<comment type="caution">
    <text evidence="4">The sequence shown here is derived from an EMBL/GenBank/DDBJ whole genome shotgun (WGS) entry which is preliminary data.</text>
</comment>
<dbReference type="EMBL" id="BMYI01000007">
    <property type="protein sequence ID" value="GHC25262.1"/>
    <property type="molecule type" value="Genomic_DNA"/>
</dbReference>
<gene>
    <name evidence="4" type="ORF">GCM10007291_26230</name>
</gene>
<dbReference type="PANTHER" id="PTHR13847:SF280">
    <property type="entry name" value="D-AMINO ACID DEHYDROGENASE"/>
    <property type="match status" value="1"/>
</dbReference>
<keyword evidence="2" id="KW-0560">Oxidoreductase</keyword>
<sequence length="444" mass="48028">MMQFLSFPLAPFAGDADLPEAADVVVIGGGIIGVCTALELAERGVSVLLCEKGLIGAEQSSRNWGWTRQMGRDPRELPLCMESLRLWAGMNERIGADTGWRRTGIAYLSYTRRELDHWRNWEKIGAEHGVDGRMLSRTEIDTRLPGNDGRILGVLHTGSDGKAEPWIAVPAIAAAARAKGARIVTGCAVRGLETASGRVSAVVTERGTVACQQVVIAAGMWSRLFAGNLGIDFPQLKVLGPVARVEGVPLITDMPVGAENFAFRHRQDGGYTIAVRNRAIAPLTPDHFRLLGDYLPGLRTSWRELSPRIGRTFLEDLATARRWALDRRTIFEQVRILNPDPVPGYTRKALHRLARAFPAFQGARITHEWAGYMDATPDAIPVIGPVPALPGLNIASGFSGHGFGIGPGAGRMMAQLILGENTLVPADVFAFTRLRPGQAQPAAA</sequence>
<dbReference type="SUPFAM" id="SSF51905">
    <property type="entry name" value="FAD/NAD(P)-binding domain"/>
    <property type="match status" value="1"/>
</dbReference>
<dbReference type="InterPro" id="IPR036188">
    <property type="entry name" value="FAD/NAD-bd_sf"/>
</dbReference>
<proteinExistence type="inferred from homology"/>
<dbReference type="Gene3D" id="3.50.50.60">
    <property type="entry name" value="FAD/NAD(P)-binding domain"/>
    <property type="match status" value="2"/>
</dbReference>
<reference evidence="5" key="1">
    <citation type="journal article" date="2019" name="Int. J. Syst. Evol. Microbiol.">
        <title>The Global Catalogue of Microorganisms (GCM) 10K type strain sequencing project: providing services to taxonomists for standard genome sequencing and annotation.</title>
        <authorList>
            <consortium name="The Broad Institute Genomics Platform"/>
            <consortium name="The Broad Institute Genome Sequencing Center for Infectious Disease"/>
            <person name="Wu L."/>
            <person name="Ma J."/>
        </authorList>
    </citation>
    <scope>NUCLEOTIDE SEQUENCE [LARGE SCALE GENOMIC DNA]</scope>
    <source>
        <strain evidence="5">KCTC 23298</strain>
    </source>
</reference>
<comment type="similarity">
    <text evidence="1">Belongs to the DadA oxidoreductase family.</text>
</comment>
<name>A0ABQ3FIA1_9RHOB</name>
<organism evidence="4 5">
    <name type="scientific">Gemmobacter nanjingensis</name>
    <dbReference type="NCBI Taxonomy" id="488454"/>
    <lineage>
        <taxon>Bacteria</taxon>
        <taxon>Pseudomonadati</taxon>
        <taxon>Pseudomonadota</taxon>
        <taxon>Alphaproteobacteria</taxon>
        <taxon>Rhodobacterales</taxon>
        <taxon>Paracoccaceae</taxon>
        <taxon>Gemmobacter</taxon>
    </lineage>
</organism>
<evidence type="ECO:0000256" key="2">
    <source>
        <dbReference type="ARBA" id="ARBA00023002"/>
    </source>
</evidence>
<protein>
    <submittedName>
        <fullName evidence="4">D-amino-acid oxidase</fullName>
    </submittedName>
</protein>
<evidence type="ECO:0000313" key="5">
    <source>
        <dbReference type="Proteomes" id="UP000658305"/>
    </source>
</evidence>
<feature type="domain" description="FAD dependent oxidoreductase" evidence="3">
    <location>
        <begin position="23"/>
        <end position="416"/>
    </location>
</feature>
<dbReference type="PANTHER" id="PTHR13847">
    <property type="entry name" value="SARCOSINE DEHYDROGENASE-RELATED"/>
    <property type="match status" value="1"/>
</dbReference>
<evidence type="ECO:0000259" key="3">
    <source>
        <dbReference type="Pfam" id="PF01266"/>
    </source>
</evidence>
<evidence type="ECO:0000313" key="4">
    <source>
        <dbReference type="EMBL" id="GHC25262.1"/>
    </source>
</evidence>
<dbReference type="Pfam" id="PF01266">
    <property type="entry name" value="DAO"/>
    <property type="match status" value="1"/>
</dbReference>
<dbReference type="Gene3D" id="3.30.9.10">
    <property type="entry name" value="D-Amino Acid Oxidase, subunit A, domain 2"/>
    <property type="match status" value="1"/>
</dbReference>